<reference evidence="2" key="1">
    <citation type="submission" date="2020-10" db="EMBL/GenBank/DDBJ databases">
        <authorList>
            <person name="Gilroy R."/>
        </authorList>
    </citation>
    <scope>NUCLEOTIDE SEQUENCE</scope>
    <source>
        <strain evidence="2">ChiHjej10B9-9673</strain>
    </source>
</reference>
<keyword evidence="1" id="KW-0812">Transmembrane</keyword>
<reference evidence="2" key="2">
    <citation type="journal article" date="2021" name="PeerJ">
        <title>Extensive microbial diversity within the chicken gut microbiome revealed by metagenomics and culture.</title>
        <authorList>
            <person name="Gilroy R."/>
            <person name="Ravi A."/>
            <person name="Getino M."/>
            <person name="Pursley I."/>
            <person name="Horton D.L."/>
            <person name="Alikhan N.F."/>
            <person name="Baker D."/>
            <person name="Gharbi K."/>
            <person name="Hall N."/>
            <person name="Watson M."/>
            <person name="Adriaenssens E.M."/>
            <person name="Foster-Nyarko E."/>
            <person name="Jarju S."/>
            <person name="Secka A."/>
            <person name="Antonio M."/>
            <person name="Oren A."/>
            <person name="Chaudhuri R.R."/>
            <person name="La Ragione R."/>
            <person name="Hildebrand F."/>
            <person name="Pallen M.J."/>
        </authorList>
    </citation>
    <scope>NUCLEOTIDE SEQUENCE</scope>
    <source>
        <strain evidence="2">ChiHjej10B9-9673</strain>
    </source>
</reference>
<dbReference type="EMBL" id="DVJK01000085">
    <property type="protein sequence ID" value="HIS66529.1"/>
    <property type="molecule type" value="Genomic_DNA"/>
</dbReference>
<dbReference type="Proteomes" id="UP000824001">
    <property type="component" value="Unassembled WGS sequence"/>
</dbReference>
<evidence type="ECO:0000256" key="1">
    <source>
        <dbReference type="SAM" id="Phobius"/>
    </source>
</evidence>
<proteinExistence type="predicted"/>
<protein>
    <submittedName>
        <fullName evidence="2">Uncharacterized protein</fullName>
    </submittedName>
</protein>
<feature type="transmembrane region" description="Helical" evidence="1">
    <location>
        <begin position="53"/>
        <end position="74"/>
    </location>
</feature>
<keyword evidence="1" id="KW-0472">Membrane</keyword>
<name>A0A9D1FD19_9FIRM</name>
<organism evidence="2 3">
    <name type="scientific">Candidatus Scatomorpha merdipullorum</name>
    <dbReference type="NCBI Taxonomy" id="2840927"/>
    <lineage>
        <taxon>Bacteria</taxon>
        <taxon>Bacillati</taxon>
        <taxon>Bacillota</taxon>
        <taxon>Clostridia</taxon>
        <taxon>Eubacteriales</taxon>
        <taxon>Candidatus Scatomorpha</taxon>
    </lineage>
</organism>
<keyword evidence="1" id="KW-1133">Transmembrane helix</keyword>
<accession>A0A9D1FD19</accession>
<dbReference type="AlphaFoldDB" id="A0A9D1FD19"/>
<comment type="caution">
    <text evidence="2">The sequence shown here is derived from an EMBL/GenBank/DDBJ whole genome shotgun (WGS) entry which is preliminary data.</text>
</comment>
<evidence type="ECO:0000313" key="3">
    <source>
        <dbReference type="Proteomes" id="UP000824001"/>
    </source>
</evidence>
<evidence type="ECO:0000313" key="2">
    <source>
        <dbReference type="EMBL" id="HIS66529.1"/>
    </source>
</evidence>
<sequence>MRLKISELLVNAQLEALPGAPEACPDGLREAVERKIKEETMHKSKPRRGLKTLLIAAAAAALLSAAALAAGFGLRDAAQGRDFWPRAGEMAEVMAACPADSDEAAALAEWEAYLAENDMSAAYESYEEFESARDAIPSGAWAMGALTEEGVERLFEICSSHGLAAPQSAEALEDRAAFGLEGRLPAHDGRAANTGGTLYDTGSFVYNDAFTLEDGGYVNYHVYFTARGAMPVRSGFFASLDELEQRTLAAPGGAELFLGLGEDYSVVFAESEDGWLLVHLRAGAGAASAENGGSALSLAELERFALGLFPAG</sequence>
<gene>
    <name evidence="2" type="ORF">IAC18_03085</name>
</gene>